<comment type="caution">
    <text evidence="1">The sequence shown here is derived from an EMBL/GenBank/DDBJ whole genome shotgun (WGS) entry which is preliminary data.</text>
</comment>
<gene>
    <name evidence="1" type="ORF">PHLCEN_2v6588</name>
</gene>
<proteinExistence type="predicted"/>
<dbReference type="OrthoDB" id="3269001at2759"/>
<accession>A0A2R6NZ21</accession>
<dbReference type="STRING" id="98765.A0A2R6NZ21"/>
<dbReference type="InterPro" id="IPR004242">
    <property type="entry name" value="Transposase_21"/>
</dbReference>
<evidence type="ECO:0000313" key="2">
    <source>
        <dbReference type="Proteomes" id="UP000186601"/>
    </source>
</evidence>
<dbReference type="PANTHER" id="PTHR46579">
    <property type="entry name" value="F5/8 TYPE C DOMAIN-CONTAINING PROTEIN-RELATED"/>
    <property type="match status" value="1"/>
</dbReference>
<evidence type="ECO:0000313" key="1">
    <source>
        <dbReference type="EMBL" id="PSR80953.1"/>
    </source>
</evidence>
<dbReference type="Proteomes" id="UP000186601">
    <property type="component" value="Unassembled WGS sequence"/>
</dbReference>
<keyword evidence="2" id="KW-1185">Reference proteome</keyword>
<reference evidence="1 2" key="1">
    <citation type="submission" date="2018-02" db="EMBL/GenBank/DDBJ databases">
        <title>Genome sequence of the basidiomycete white-rot fungus Phlebia centrifuga.</title>
        <authorList>
            <person name="Granchi Z."/>
            <person name="Peng M."/>
            <person name="de Vries R.P."/>
            <person name="Hilden K."/>
            <person name="Makela M.R."/>
            <person name="Grigoriev I."/>
            <person name="Riley R."/>
        </authorList>
    </citation>
    <scope>NUCLEOTIDE SEQUENCE [LARGE SCALE GENOMIC DNA]</scope>
    <source>
        <strain evidence="1 2">FBCC195</strain>
    </source>
</reference>
<dbReference type="EMBL" id="MLYV02000632">
    <property type="protein sequence ID" value="PSR80953.1"/>
    <property type="molecule type" value="Genomic_DNA"/>
</dbReference>
<name>A0A2R6NZ21_9APHY</name>
<sequence>MSVGGTSNNEANLFMSDIPTNVTGIVAALDLEPDSIGYVCCPNCFACYSLETYPSHCNNQEAPDGPICNRRLRQYTDSTKKRSYASRRYMHHDMKQWMARLLCRPGMEEHLDRDVLQTGATVGEKRDVWDAYILPNFEFKDGKRFVAKQPGGEGRYIFGLNMDGFNPFGNKQAGSKGSCGAMYMVCLNLPPHLRYRVENIFLVGVIPGPHHPSLVQINHLLRPLVDDLLRFWDPGVYYARTFRYTSGRLVRCALVPVICDLPAARQLMAFASHSSTHFCCYCGLKKDDLDNLDMSTWPPGIESREEYVALAEQWRDASLAQRAKLFEKHGVRYSELLRLPYWDPIKFVVIDSMHALFLTDIKHHCRKLWGMDINADDSENKNKKMKRKKGPPSPEEIEKAWNILRRGTREDMEKLKVGLLLQLCLDASLPTGGKKNKLIEQLCQYRATQDWVDSHGQPVNPIPPSSRRERNNFVDEDELRAAVEIFSGARTSKALEKIRKPALLILASTIGQHVPALTRDQTLLTLNKKPLTEKLFEARNHFRLTVSISNSQITISSTDQQSHTIASIASIESPGKVVIGRNILSKIHDDIRDIILPSWIGRVPSNLGSASHGSLSADQWRTACTVNLVTSLVRIWGPYQADSKERRMLENFMDLVAATKFANMRVLTQAHIRDYETHMSRYVKGIAELYPDVSLLPYHHLSLHFSQFLENFGPTHGWRCFPFERYNYLLQQISTSKRFGEMEVTMFERFCAGQNIRALMAGNVIPMAASQLQESFQKIFAGDARGSLLNDMWTFDGDDPLTYANKTQTTRLDLSTHKLLQEKLIRDGFMSPGHRSPLRDPVLMQRSVKQRGISFSTSETSLGDSAIVFGDYPSGAWRAGMISKIFLWNSESPDKPAKYIPFFLVQMFKPLDEEDSKHDYYRQFPKVAGRLFYQDDPNVSVLLCMDEIKCHCACTPFQSDAIKQSCVHILPLDRD</sequence>
<evidence type="ECO:0008006" key="3">
    <source>
        <dbReference type="Google" id="ProtNLM"/>
    </source>
</evidence>
<organism evidence="1 2">
    <name type="scientific">Hermanssonia centrifuga</name>
    <dbReference type="NCBI Taxonomy" id="98765"/>
    <lineage>
        <taxon>Eukaryota</taxon>
        <taxon>Fungi</taxon>
        <taxon>Dikarya</taxon>
        <taxon>Basidiomycota</taxon>
        <taxon>Agaricomycotina</taxon>
        <taxon>Agaricomycetes</taxon>
        <taxon>Polyporales</taxon>
        <taxon>Meruliaceae</taxon>
        <taxon>Hermanssonia</taxon>
    </lineage>
</organism>
<dbReference type="Pfam" id="PF02992">
    <property type="entry name" value="Transposase_21"/>
    <property type="match status" value="1"/>
</dbReference>
<dbReference type="AlphaFoldDB" id="A0A2R6NZ21"/>
<protein>
    <recommendedName>
        <fullName evidence="3">SAP domain-containing protein</fullName>
    </recommendedName>
</protein>
<dbReference type="PANTHER" id="PTHR46579:SF2">
    <property type="entry name" value="C2H2-TYPE DOMAIN-CONTAINING PROTEIN"/>
    <property type="match status" value="1"/>
</dbReference>